<organism evidence="1 2">
    <name type="scientific">Vineibacter terrae</name>
    <dbReference type="NCBI Taxonomy" id="2586908"/>
    <lineage>
        <taxon>Bacteria</taxon>
        <taxon>Pseudomonadati</taxon>
        <taxon>Pseudomonadota</taxon>
        <taxon>Alphaproteobacteria</taxon>
        <taxon>Hyphomicrobiales</taxon>
        <taxon>Vineibacter</taxon>
    </lineage>
</organism>
<reference evidence="1 2" key="1">
    <citation type="submission" date="2019-06" db="EMBL/GenBank/DDBJ databases">
        <title>New taxonomy in bacterial strain CC-CFT640, isolated from vineyard.</title>
        <authorList>
            <person name="Lin S.-Y."/>
            <person name="Tsai C.-F."/>
            <person name="Young C.-C."/>
        </authorList>
    </citation>
    <scope>NUCLEOTIDE SEQUENCE [LARGE SCALE GENOMIC DNA]</scope>
    <source>
        <strain evidence="1 2">CC-CFT640</strain>
    </source>
</reference>
<comment type="caution">
    <text evidence="1">The sequence shown here is derived from an EMBL/GenBank/DDBJ whole genome shotgun (WGS) entry which is preliminary data.</text>
</comment>
<evidence type="ECO:0000313" key="2">
    <source>
        <dbReference type="Proteomes" id="UP000321638"/>
    </source>
</evidence>
<proteinExistence type="predicted"/>
<sequence>MVHPANGSLILKEESWPQEAMWILTEFLMSDEGAQRGNVTPRFIIAQDQKILLTATGNSGWKEQVWPRIQTLTGTAA</sequence>
<dbReference type="AlphaFoldDB" id="A0A5C8PBH6"/>
<keyword evidence="2" id="KW-1185">Reference proteome</keyword>
<dbReference type="EMBL" id="VDUZ01000051">
    <property type="protein sequence ID" value="TXL70922.1"/>
    <property type="molecule type" value="Genomic_DNA"/>
</dbReference>
<gene>
    <name evidence="1" type="ORF">FHP25_32360</name>
</gene>
<dbReference type="Proteomes" id="UP000321638">
    <property type="component" value="Unassembled WGS sequence"/>
</dbReference>
<dbReference type="OrthoDB" id="7376156at2"/>
<protein>
    <submittedName>
        <fullName evidence="1">Uncharacterized protein</fullName>
    </submittedName>
</protein>
<dbReference type="RefSeq" id="WP_147851146.1">
    <property type="nucleotide sequence ID" value="NZ_VDUZ01000051.1"/>
</dbReference>
<evidence type="ECO:0000313" key="1">
    <source>
        <dbReference type="EMBL" id="TXL70922.1"/>
    </source>
</evidence>
<name>A0A5C8PBH6_9HYPH</name>
<accession>A0A5C8PBH6</accession>